<dbReference type="AlphaFoldDB" id="A0A4Y7R530"/>
<dbReference type="Proteomes" id="UP000298030">
    <property type="component" value="Unassembled WGS sequence"/>
</dbReference>
<keyword evidence="3" id="KW-1185">Reference proteome</keyword>
<evidence type="ECO:0000313" key="2">
    <source>
        <dbReference type="EMBL" id="TEB04128.1"/>
    </source>
</evidence>
<evidence type="ECO:0000313" key="3">
    <source>
        <dbReference type="Proteomes" id="UP000298030"/>
    </source>
</evidence>
<sequence>MVPSNNLGANFANTHCNSTEPCPRHAGVTSAFQTPQRVPSIAVQRSTEKGATAEANLKLATAERKVLLLEREVSHLKRREGRYKDRLEAKGESLKDALGEAQEARTQAVMAEERIDTLEALLGAVRKDLVRYKGWWLTEYHSMKVVIGLLPNPDYVHDIAMSSKARFETYSASL</sequence>
<gene>
    <name evidence="2" type="ORF">FA13DRAFT_1723348</name>
</gene>
<name>A0A4Y7R530_COPMI</name>
<evidence type="ECO:0000256" key="1">
    <source>
        <dbReference type="SAM" id="Coils"/>
    </source>
</evidence>
<protein>
    <submittedName>
        <fullName evidence="2">Uncharacterized protein</fullName>
    </submittedName>
</protein>
<dbReference type="EMBL" id="QPFP01000640">
    <property type="protein sequence ID" value="TEB04128.1"/>
    <property type="molecule type" value="Genomic_DNA"/>
</dbReference>
<organism evidence="2 3">
    <name type="scientific">Coprinellus micaceus</name>
    <name type="common">Glistening ink-cap mushroom</name>
    <name type="synonym">Coprinus micaceus</name>
    <dbReference type="NCBI Taxonomy" id="71717"/>
    <lineage>
        <taxon>Eukaryota</taxon>
        <taxon>Fungi</taxon>
        <taxon>Dikarya</taxon>
        <taxon>Basidiomycota</taxon>
        <taxon>Agaricomycotina</taxon>
        <taxon>Agaricomycetes</taxon>
        <taxon>Agaricomycetidae</taxon>
        <taxon>Agaricales</taxon>
        <taxon>Agaricineae</taxon>
        <taxon>Psathyrellaceae</taxon>
        <taxon>Coprinellus</taxon>
    </lineage>
</organism>
<reference evidence="2 3" key="1">
    <citation type="journal article" date="2019" name="Nat. Ecol. Evol.">
        <title>Megaphylogeny resolves global patterns of mushroom evolution.</title>
        <authorList>
            <person name="Varga T."/>
            <person name="Krizsan K."/>
            <person name="Foldi C."/>
            <person name="Dima B."/>
            <person name="Sanchez-Garcia M."/>
            <person name="Sanchez-Ramirez S."/>
            <person name="Szollosi G.J."/>
            <person name="Szarkandi J.G."/>
            <person name="Papp V."/>
            <person name="Albert L."/>
            <person name="Andreopoulos W."/>
            <person name="Angelini C."/>
            <person name="Antonin V."/>
            <person name="Barry K.W."/>
            <person name="Bougher N.L."/>
            <person name="Buchanan P."/>
            <person name="Buyck B."/>
            <person name="Bense V."/>
            <person name="Catcheside P."/>
            <person name="Chovatia M."/>
            <person name="Cooper J."/>
            <person name="Damon W."/>
            <person name="Desjardin D."/>
            <person name="Finy P."/>
            <person name="Geml J."/>
            <person name="Haridas S."/>
            <person name="Hughes K."/>
            <person name="Justo A."/>
            <person name="Karasinski D."/>
            <person name="Kautmanova I."/>
            <person name="Kiss B."/>
            <person name="Kocsube S."/>
            <person name="Kotiranta H."/>
            <person name="LaButti K.M."/>
            <person name="Lechner B.E."/>
            <person name="Liimatainen K."/>
            <person name="Lipzen A."/>
            <person name="Lukacs Z."/>
            <person name="Mihaltcheva S."/>
            <person name="Morgado L.N."/>
            <person name="Niskanen T."/>
            <person name="Noordeloos M.E."/>
            <person name="Ohm R.A."/>
            <person name="Ortiz-Santana B."/>
            <person name="Ovrebo C."/>
            <person name="Racz N."/>
            <person name="Riley R."/>
            <person name="Savchenko A."/>
            <person name="Shiryaev A."/>
            <person name="Soop K."/>
            <person name="Spirin V."/>
            <person name="Szebenyi C."/>
            <person name="Tomsovsky M."/>
            <person name="Tulloss R.E."/>
            <person name="Uehling J."/>
            <person name="Grigoriev I.V."/>
            <person name="Vagvolgyi C."/>
            <person name="Papp T."/>
            <person name="Martin F.M."/>
            <person name="Miettinen O."/>
            <person name="Hibbett D.S."/>
            <person name="Nagy L.G."/>
        </authorList>
    </citation>
    <scope>NUCLEOTIDE SEQUENCE [LARGE SCALE GENOMIC DNA]</scope>
    <source>
        <strain evidence="2 3">FP101781</strain>
    </source>
</reference>
<proteinExistence type="predicted"/>
<accession>A0A4Y7R530</accession>
<comment type="caution">
    <text evidence="2">The sequence shown here is derived from an EMBL/GenBank/DDBJ whole genome shotgun (WGS) entry which is preliminary data.</text>
</comment>
<dbReference type="OrthoDB" id="3119992at2759"/>
<keyword evidence="1" id="KW-0175">Coiled coil</keyword>
<feature type="coiled-coil region" evidence="1">
    <location>
        <begin position="52"/>
        <end position="121"/>
    </location>
</feature>
<dbReference type="SUPFAM" id="SSF57997">
    <property type="entry name" value="Tropomyosin"/>
    <property type="match status" value="1"/>
</dbReference>